<keyword evidence="1" id="KW-0677">Repeat</keyword>
<dbReference type="VEuPathDB" id="FungiDB:FOC1_g10002158"/>
<feature type="repeat" description="ANK" evidence="3">
    <location>
        <begin position="1117"/>
        <end position="1149"/>
    </location>
</feature>
<dbReference type="VEuPathDB" id="FungiDB:FOC1_g10001046"/>
<proteinExistence type="predicted"/>
<dbReference type="VEuPathDB" id="FungiDB:FOXG_19576"/>
<dbReference type="InterPro" id="IPR027417">
    <property type="entry name" value="P-loop_NTPase"/>
</dbReference>
<dbReference type="VEuPathDB" id="FungiDB:FOC4_g10000403"/>
<dbReference type="Pfam" id="PF24883">
    <property type="entry name" value="NPHP3_N"/>
    <property type="match status" value="1"/>
</dbReference>
<feature type="repeat" description="ANK" evidence="3">
    <location>
        <begin position="1150"/>
        <end position="1182"/>
    </location>
</feature>
<reference evidence="6" key="1">
    <citation type="submission" date="2016-09" db="EMBL/GenBank/DDBJ databases">
        <authorList>
            <person name="Guldener U."/>
        </authorList>
    </citation>
    <scope>NUCLEOTIDE SEQUENCE [LARGE SCALE GENOMIC DNA]</scope>
    <source>
        <strain evidence="6">V64-1</strain>
    </source>
</reference>
<feature type="repeat" description="ANK" evidence="3">
    <location>
        <begin position="1051"/>
        <end position="1083"/>
    </location>
</feature>
<dbReference type="SMART" id="SM00248">
    <property type="entry name" value="ANK"/>
    <property type="match status" value="12"/>
</dbReference>
<evidence type="ECO:0000313" key="6">
    <source>
        <dbReference type="Proteomes" id="UP000219369"/>
    </source>
</evidence>
<evidence type="ECO:0000313" key="5">
    <source>
        <dbReference type="EMBL" id="SCO92820.1"/>
    </source>
</evidence>
<dbReference type="InterPro" id="IPR056884">
    <property type="entry name" value="NPHP3-like_N"/>
</dbReference>
<dbReference type="VEuPathDB" id="FungiDB:FOC1_g10000629"/>
<dbReference type="Gene3D" id="1.25.40.20">
    <property type="entry name" value="Ankyrin repeat-containing domain"/>
    <property type="match status" value="2"/>
</dbReference>
<feature type="repeat" description="ANK" evidence="3">
    <location>
        <begin position="919"/>
        <end position="951"/>
    </location>
</feature>
<dbReference type="VEuPathDB" id="FungiDB:FOZG_15843"/>
<dbReference type="Proteomes" id="UP000219369">
    <property type="component" value="Unassembled WGS sequence"/>
</dbReference>
<keyword evidence="2 3" id="KW-0040">ANK repeat</keyword>
<sequence length="1208" mass="134276">MSNPHDYTVGWICAILTEYVAAQAFLDEKHEGPESISTNDNNDYTLGRIGKHNVAIAVLPHGEYGISSAASVARDMLHSFPNIRIGLMVGIGGGAPSLKHDIRLGDIIVSVSGNGKGGVFQFDYGKVKQDQEFQETGFLNQPPTILRAAVHGLMAQYESEGHQLEGSINSILEKKPRLRKKYKRPEPSTDRLYRPEVLHRPNDESNCAMVCGNDPSNLMLRAERTEDEDNPSIHYGLIASSNRVVKDALVRDALAKKGALCFEMEAAGLMNHFPCLVIRGICDYSDTHKNKDWQGYAAMAAAAYAKDLLYRLPPNKVENEKKISEVLSATSRKADTIIDLQQTQEHKDILDWITPVNYGPQQSDNIGRRQPGTGQWLLDSVQFHTWRDTCNQTLFCPGIPGAGKTILTSIVVDNLETLSMNDRIVGIAYVYCNFRRQDEQTARELLASLLKQLLQGLSTFPESVKSLHEKHSKKQSRPSLEEISSTLLSITKLYSRVFILIDALDECRTSDGSRTRLLEEVFELQAQSGINIFATSRPIPDVTSLFEDSISLEIRATDEDVRRFLRSHMSRLPAFVRRRSELEEEVTSRIVRSVRGMFLLAQLHLDSLLGKTTIQAVHDALAKLPSGSNAYYRAYETAMERIKNQVSDHRELAERILPWIICAKRPLSVEELRHALAVEVGSTELNKDALPETDIMVKVCVGLVTIDEEDGIIRLVHYTTQEYFEKTRVTWFPKAENNITTTCVTYLNFQIFKSGICPTVKEFEERLRMNPLYHYASQNWGFHAYNATPMCEGVIDFLESSPNVESASQALEPHFSVDVESQLKALHLAARFGLVGETRILLGANNPELTANHGQTPIFFAARYGHGAVVKLLLESGATGDLRDIYWKTPLLYTVHLGDEGTMQLMLEGGVDADLEDNLGQTPVSHASKNGRDDLVRLLLKEDVEVDSKDVVRRTPLSYAAEGVNPAVVQLLLENGAKVNSKDEEKRTPLSYAAKGGNPAVIQLLLENGAEVDLEDVGGRTPLSHTATMGHATAIQLLLKNGAKVDSKDTIRQTPLLHAATMGHTTVVQLLLKYRAKVDSEDVGRRTPLSHAAAMGHVTTTQILLENRAKVDSKDFSKRTPLLHAATMGHTAVVKLLLENRAKVDAEDNTRRTPLSHAAEGGYLAVVQLLLDNNAKADLEDRYGSSPLAYSVKYKHKEVFNLLLKYIV</sequence>
<dbReference type="Pfam" id="PF12796">
    <property type="entry name" value="Ank_2"/>
    <property type="match status" value="4"/>
</dbReference>
<dbReference type="VEuPathDB" id="FungiDB:FOMG_09990"/>
<dbReference type="VEuPathDB" id="FungiDB:FOIG_02514"/>
<dbReference type="AlphaFoldDB" id="A0A2H3U7G7"/>
<dbReference type="InterPro" id="IPR050889">
    <property type="entry name" value="Dendritic_Spine_Reg/Scaffold"/>
</dbReference>
<dbReference type="GO" id="GO:0003824">
    <property type="term" value="F:catalytic activity"/>
    <property type="evidence" value="ECO:0007669"/>
    <property type="project" value="InterPro"/>
</dbReference>
<dbReference type="InterPro" id="IPR036770">
    <property type="entry name" value="Ankyrin_rpt-contain_sf"/>
</dbReference>
<dbReference type="InterPro" id="IPR035994">
    <property type="entry name" value="Nucleoside_phosphorylase_sf"/>
</dbReference>
<dbReference type="Gene3D" id="3.40.50.300">
    <property type="entry name" value="P-loop containing nucleotide triphosphate hydrolases"/>
    <property type="match status" value="1"/>
</dbReference>
<organism evidence="5 6">
    <name type="scientific">Fusarium oxysporum</name>
    <name type="common">Fusarium vascular wilt</name>
    <dbReference type="NCBI Taxonomy" id="5507"/>
    <lineage>
        <taxon>Eukaryota</taxon>
        <taxon>Fungi</taxon>
        <taxon>Dikarya</taxon>
        <taxon>Ascomycota</taxon>
        <taxon>Pezizomycotina</taxon>
        <taxon>Sordariomycetes</taxon>
        <taxon>Hypocreomycetidae</taxon>
        <taxon>Hypocreales</taxon>
        <taxon>Nectriaceae</taxon>
        <taxon>Fusarium</taxon>
        <taxon>Fusarium oxysporum species complex</taxon>
    </lineage>
</organism>
<dbReference type="PANTHER" id="PTHR24166:SF48">
    <property type="entry name" value="PROTEIN VAPYRIN"/>
    <property type="match status" value="1"/>
</dbReference>
<feature type="repeat" description="ANK" evidence="3">
    <location>
        <begin position="1084"/>
        <end position="1116"/>
    </location>
</feature>
<evidence type="ECO:0000259" key="4">
    <source>
        <dbReference type="PROSITE" id="PS50837"/>
    </source>
</evidence>
<feature type="repeat" description="ANK" evidence="3">
    <location>
        <begin position="952"/>
        <end position="984"/>
    </location>
</feature>
<dbReference type="InterPro" id="IPR054471">
    <property type="entry name" value="GPIID_WHD"/>
</dbReference>
<dbReference type="SUPFAM" id="SSF53167">
    <property type="entry name" value="Purine and uridine phosphorylases"/>
    <property type="match status" value="1"/>
</dbReference>
<dbReference type="VEuPathDB" id="FungiDB:FOMG_19035"/>
<dbReference type="Gene3D" id="3.40.50.1580">
    <property type="entry name" value="Nucleoside phosphorylase domain"/>
    <property type="match status" value="1"/>
</dbReference>
<feature type="domain" description="NACHT" evidence="4">
    <location>
        <begin position="392"/>
        <end position="538"/>
    </location>
</feature>
<dbReference type="InterPro" id="IPR007111">
    <property type="entry name" value="NACHT_NTPase"/>
</dbReference>
<dbReference type="Pfam" id="PF22939">
    <property type="entry name" value="WHD_GPIID"/>
    <property type="match status" value="1"/>
</dbReference>
<dbReference type="OrthoDB" id="1577640at2759"/>
<feature type="repeat" description="ANK" evidence="3">
    <location>
        <begin position="886"/>
        <end position="918"/>
    </location>
</feature>
<accession>A0A2H3U7G7</accession>
<gene>
    <name evidence="5" type="ORF">FRV6_16948</name>
</gene>
<dbReference type="PRINTS" id="PR01415">
    <property type="entry name" value="ANKYRIN"/>
</dbReference>
<feature type="repeat" description="ANK" evidence="3">
    <location>
        <begin position="1018"/>
        <end position="1050"/>
    </location>
</feature>
<name>A0A2H3U7G7_FUSOX</name>
<dbReference type="VEuPathDB" id="FungiDB:HZS61_004858"/>
<dbReference type="PROSITE" id="PS50837">
    <property type="entry name" value="NACHT"/>
    <property type="match status" value="1"/>
</dbReference>
<dbReference type="VEuPathDB" id="FungiDB:FOXG_14930"/>
<dbReference type="PROSITE" id="PS50297">
    <property type="entry name" value="ANK_REP_REGION"/>
    <property type="match status" value="9"/>
</dbReference>
<dbReference type="VEuPathDB" id="FungiDB:FOC4_g10004316"/>
<evidence type="ECO:0000256" key="2">
    <source>
        <dbReference type="ARBA" id="ARBA00023043"/>
    </source>
</evidence>
<protein>
    <submittedName>
        <fullName evidence="5">Related to ankyrin</fullName>
    </submittedName>
</protein>
<evidence type="ECO:0000256" key="3">
    <source>
        <dbReference type="PROSITE-ProRule" id="PRU00023"/>
    </source>
</evidence>
<dbReference type="PANTHER" id="PTHR24166">
    <property type="entry name" value="ROLLING PEBBLES, ISOFORM B"/>
    <property type="match status" value="1"/>
</dbReference>
<dbReference type="SUPFAM" id="SSF48403">
    <property type="entry name" value="Ankyrin repeat"/>
    <property type="match status" value="1"/>
</dbReference>
<dbReference type="SUPFAM" id="SSF52540">
    <property type="entry name" value="P-loop containing nucleoside triphosphate hydrolases"/>
    <property type="match status" value="1"/>
</dbReference>
<feature type="repeat" description="ANK" evidence="3">
    <location>
        <begin position="853"/>
        <end position="885"/>
    </location>
</feature>
<dbReference type="InterPro" id="IPR002110">
    <property type="entry name" value="Ankyrin_rpt"/>
</dbReference>
<dbReference type="GO" id="GO:0009116">
    <property type="term" value="P:nucleoside metabolic process"/>
    <property type="evidence" value="ECO:0007669"/>
    <property type="project" value="InterPro"/>
</dbReference>
<dbReference type="EMBL" id="FMJY01000014">
    <property type="protein sequence ID" value="SCO92820.1"/>
    <property type="molecule type" value="Genomic_DNA"/>
</dbReference>
<dbReference type="PROSITE" id="PS50088">
    <property type="entry name" value="ANK_REPEAT"/>
    <property type="match status" value="10"/>
</dbReference>
<evidence type="ECO:0000256" key="1">
    <source>
        <dbReference type="ARBA" id="ARBA00022737"/>
    </source>
</evidence>
<feature type="repeat" description="ANK" evidence="3">
    <location>
        <begin position="985"/>
        <end position="1017"/>
    </location>
</feature>